<dbReference type="AlphaFoldDB" id="A0A1Y5FC07"/>
<feature type="transmembrane region" description="Helical" evidence="8">
    <location>
        <begin position="56"/>
        <end position="80"/>
    </location>
</feature>
<keyword evidence="4 7" id="KW-0812">Transmembrane</keyword>
<evidence type="ECO:0000256" key="3">
    <source>
        <dbReference type="ARBA" id="ARBA00022679"/>
    </source>
</evidence>
<proteinExistence type="inferred from homology"/>
<dbReference type="GO" id="GO:0009273">
    <property type="term" value="P:peptidoglycan-based cell wall biogenesis"/>
    <property type="evidence" value="ECO:0007669"/>
    <property type="project" value="TreeGrafter"/>
</dbReference>
<name>A0A1Y5FC07_9BACT</name>
<evidence type="ECO:0000256" key="8">
    <source>
        <dbReference type="SAM" id="Phobius"/>
    </source>
</evidence>
<dbReference type="GO" id="GO:0005886">
    <property type="term" value="C:plasma membrane"/>
    <property type="evidence" value="ECO:0007669"/>
    <property type="project" value="TreeGrafter"/>
</dbReference>
<dbReference type="GO" id="GO:0016024">
    <property type="term" value="P:CDP-diacylglycerol biosynthetic process"/>
    <property type="evidence" value="ECO:0007669"/>
    <property type="project" value="UniProtKB-UniPathway"/>
</dbReference>
<comment type="pathway">
    <text evidence="7">Phospholipid metabolism; CDP-diacylglycerol biosynthesis; CDP-diacylglycerol from sn-glycerol 3-phosphate: step 3/3.</text>
</comment>
<feature type="transmembrane region" description="Helical" evidence="8">
    <location>
        <begin position="253"/>
        <end position="275"/>
    </location>
</feature>
<keyword evidence="5 8" id="KW-1133">Transmembrane helix</keyword>
<feature type="transmembrane region" description="Helical" evidence="8">
    <location>
        <begin position="15"/>
        <end position="36"/>
    </location>
</feature>
<sequence length="318" mass="35949">MLEQYFPNSLLTSEVTSVLGVILGLLVFFSTLFFIWGKVKPKANLEELKKRTNSWWIMFSVFTAIMFLNKTIAVCGLAYLSFIALRELTSSLGLRETDRRMLVWCYLSIPLQFYFAHQNNYGMFIIFIPVIFFMILPIRAVITGDTENVTRSFAILQWALMLTVFSISHIAFLLNKKPLEGFSAGNGGLLLYLVFLTQFNDVLQFIWGKTFGKRKILPKVSPNKTWEGFLGGVLSTTAIGYFLRFLTPLTGKQAIITALLIGVTGFCGDVVISAIKRDYGLKDMGNSIPGHGGIMDRIDSLSYTSLVFMHLVHYFAWE</sequence>
<gene>
    <name evidence="9" type="ORF">A9Q84_01525</name>
</gene>
<dbReference type="GO" id="GO:0004605">
    <property type="term" value="F:phosphatidate cytidylyltransferase activity"/>
    <property type="evidence" value="ECO:0007669"/>
    <property type="project" value="UniProtKB-EC"/>
</dbReference>
<comment type="catalytic activity">
    <reaction evidence="7">
        <text>a 1,2-diacyl-sn-glycero-3-phosphate + CTP + H(+) = a CDP-1,2-diacyl-sn-glycerol + diphosphate</text>
        <dbReference type="Rhea" id="RHEA:16229"/>
        <dbReference type="ChEBI" id="CHEBI:15378"/>
        <dbReference type="ChEBI" id="CHEBI:33019"/>
        <dbReference type="ChEBI" id="CHEBI:37563"/>
        <dbReference type="ChEBI" id="CHEBI:58332"/>
        <dbReference type="ChEBI" id="CHEBI:58608"/>
        <dbReference type="EC" id="2.7.7.41"/>
    </reaction>
</comment>
<dbReference type="Pfam" id="PF01148">
    <property type="entry name" value="CTP_transf_1"/>
    <property type="match status" value="1"/>
</dbReference>
<comment type="similarity">
    <text evidence="2 7">Belongs to the CDS family.</text>
</comment>
<evidence type="ECO:0000256" key="2">
    <source>
        <dbReference type="ARBA" id="ARBA00010185"/>
    </source>
</evidence>
<evidence type="ECO:0000256" key="5">
    <source>
        <dbReference type="ARBA" id="ARBA00022989"/>
    </source>
</evidence>
<feature type="transmembrane region" description="Helical" evidence="8">
    <location>
        <begin position="123"/>
        <end position="142"/>
    </location>
</feature>
<dbReference type="EMBL" id="MAAO01000002">
    <property type="protein sequence ID" value="OUR99731.1"/>
    <property type="molecule type" value="Genomic_DNA"/>
</dbReference>
<accession>A0A1Y5FC07</accession>
<dbReference type="PANTHER" id="PTHR43535:SF1">
    <property type="entry name" value="PHOSPHATIDATE CYTIDYLYLTRANSFERASE"/>
    <property type="match status" value="1"/>
</dbReference>
<evidence type="ECO:0000256" key="6">
    <source>
        <dbReference type="ARBA" id="ARBA00023136"/>
    </source>
</evidence>
<feature type="transmembrane region" description="Helical" evidence="8">
    <location>
        <begin position="189"/>
        <end position="207"/>
    </location>
</feature>
<keyword evidence="3 7" id="KW-0808">Transferase</keyword>
<organism evidence="9 10">
    <name type="scientific">Halobacteriovorax marinus</name>
    <dbReference type="NCBI Taxonomy" id="97084"/>
    <lineage>
        <taxon>Bacteria</taxon>
        <taxon>Pseudomonadati</taxon>
        <taxon>Bdellovibrionota</taxon>
        <taxon>Bacteriovoracia</taxon>
        <taxon>Bacteriovoracales</taxon>
        <taxon>Halobacteriovoraceae</taxon>
        <taxon>Halobacteriovorax</taxon>
    </lineage>
</organism>
<reference evidence="10" key="1">
    <citation type="journal article" date="2017" name="Proc. Natl. Acad. Sci. U.S.A.">
        <title>Simulation of Deepwater Horizon oil plume reveals substrate specialization within a complex community of hydrocarbon-degraders.</title>
        <authorList>
            <person name="Hu P."/>
            <person name="Dubinsky E.A."/>
            <person name="Probst A.J."/>
            <person name="Wang J."/>
            <person name="Sieber C.M.K."/>
            <person name="Tom L.M."/>
            <person name="Gardinali P."/>
            <person name="Banfield J.F."/>
            <person name="Atlas R.M."/>
            <person name="Andersen G.L."/>
        </authorList>
    </citation>
    <scope>NUCLEOTIDE SEQUENCE [LARGE SCALE GENOMIC DNA]</scope>
</reference>
<feature type="transmembrane region" description="Helical" evidence="8">
    <location>
        <begin position="228"/>
        <end position="247"/>
    </location>
</feature>
<keyword evidence="6 8" id="KW-0472">Membrane</keyword>
<dbReference type="PROSITE" id="PS01315">
    <property type="entry name" value="CDS"/>
    <property type="match status" value="1"/>
</dbReference>
<evidence type="ECO:0000256" key="1">
    <source>
        <dbReference type="ARBA" id="ARBA00004141"/>
    </source>
</evidence>
<dbReference type="PANTHER" id="PTHR43535">
    <property type="entry name" value="PHOSPHATIDATE CYTIDYLYLTRANSFERASE"/>
    <property type="match status" value="1"/>
</dbReference>
<comment type="subcellular location">
    <subcellularLocation>
        <location evidence="1">Membrane</location>
        <topology evidence="1">Multi-pass membrane protein</topology>
    </subcellularLocation>
</comment>
<evidence type="ECO:0000256" key="7">
    <source>
        <dbReference type="RuleBase" id="RU003938"/>
    </source>
</evidence>
<comment type="caution">
    <text evidence="9">The sequence shown here is derived from an EMBL/GenBank/DDBJ whole genome shotgun (WGS) entry which is preliminary data.</text>
</comment>
<evidence type="ECO:0000313" key="10">
    <source>
        <dbReference type="Proteomes" id="UP000196531"/>
    </source>
</evidence>
<dbReference type="Proteomes" id="UP000196531">
    <property type="component" value="Unassembled WGS sequence"/>
</dbReference>
<protein>
    <recommendedName>
        <fullName evidence="7">Phosphatidate cytidylyltransferase</fullName>
        <ecNumber evidence="7">2.7.7.41</ecNumber>
    </recommendedName>
</protein>
<dbReference type="UniPathway" id="UPA00557">
    <property type="reaction ID" value="UER00614"/>
</dbReference>
<keyword evidence="7 9" id="KW-0548">Nucleotidyltransferase</keyword>
<evidence type="ECO:0000313" key="9">
    <source>
        <dbReference type="EMBL" id="OUR99731.1"/>
    </source>
</evidence>
<feature type="transmembrane region" description="Helical" evidence="8">
    <location>
        <begin position="154"/>
        <end position="174"/>
    </location>
</feature>
<dbReference type="EC" id="2.7.7.41" evidence="7"/>
<evidence type="ECO:0000256" key="4">
    <source>
        <dbReference type="ARBA" id="ARBA00022692"/>
    </source>
</evidence>
<dbReference type="InterPro" id="IPR000374">
    <property type="entry name" value="PC_trans"/>
</dbReference>